<comment type="caution">
    <text evidence="1">The sequence shown here is derived from an EMBL/GenBank/DDBJ whole genome shotgun (WGS) entry which is preliminary data.</text>
</comment>
<keyword evidence="2" id="KW-1185">Reference proteome</keyword>
<evidence type="ECO:0000313" key="2">
    <source>
        <dbReference type="Proteomes" id="UP001196413"/>
    </source>
</evidence>
<protein>
    <submittedName>
        <fullName evidence="1">Uncharacterized protein</fullName>
    </submittedName>
</protein>
<gene>
    <name evidence="1" type="ORF">KIN20_034747</name>
</gene>
<name>A0AAD5WKA8_PARTN</name>
<proteinExistence type="predicted"/>
<evidence type="ECO:0000313" key="1">
    <source>
        <dbReference type="EMBL" id="KAJ1372563.1"/>
    </source>
</evidence>
<dbReference type="AlphaFoldDB" id="A0AAD5WKA8"/>
<dbReference type="EMBL" id="JAHQIW010007157">
    <property type="protein sequence ID" value="KAJ1372563.1"/>
    <property type="molecule type" value="Genomic_DNA"/>
</dbReference>
<reference evidence="1" key="1">
    <citation type="submission" date="2021-06" db="EMBL/GenBank/DDBJ databases">
        <title>Parelaphostrongylus tenuis whole genome reference sequence.</title>
        <authorList>
            <person name="Garwood T.J."/>
            <person name="Larsen P.A."/>
            <person name="Fountain-Jones N.M."/>
            <person name="Garbe J.R."/>
            <person name="Macchietto M.G."/>
            <person name="Kania S.A."/>
            <person name="Gerhold R.W."/>
            <person name="Richards J.E."/>
            <person name="Wolf T.M."/>
        </authorList>
    </citation>
    <scope>NUCLEOTIDE SEQUENCE</scope>
    <source>
        <strain evidence="1">MNPRO001-30</strain>
        <tissue evidence="1">Meninges</tissue>
    </source>
</reference>
<dbReference type="Proteomes" id="UP001196413">
    <property type="component" value="Unassembled WGS sequence"/>
</dbReference>
<sequence>MVEYGLSLEFNALIIWALSGTMSSLVSVHPPDIIQTLALFLSRMSFKIFSQQINHRKRSGQSKRHRAHGGGTIIRKKEMLLHDVSLIDCSKPNASSFVIVLPENDGCCLSTVSLVLV</sequence>
<accession>A0AAD5WKA8</accession>
<organism evidence="1 2">
    <name type="scientific">Parelaphostrongylus tenuis</name>
    <name type="common">Meningeal worm</name>
    <dbReference type="NCBI Taxonomy" id="148309"/>
    <lineage>
        <taxon>Eukaryota</taxon>
        <taxon>Metazoa</taxon>
        <taxon>Ecdysozoa</taxon>
        <taxon>Nematoda</taxon>
        <taxon>Chromadorea</taxon>
        <taxon>Rhabditida</taxon>
        <taxon>Rhabditina</taxon>
        <taxon>Rhabditomorpha</taxon>
        <taxon>Strongyloidea</taxon>
        <taxon>Metastrongylidae</taxon>
        <taxon>Parelaphostrongylus</taxon>
    </lineage>
</organism>